<evidence type="ECO:0000256" key="1">
    <source>
        <dbReference type="SAM" id="MobiDB-lite"/>
    </source>
</evidence>
<dbReference type="GO" id="GO:0009897">
    <property type="term" value="C:external side of plasma membrane"/>
    <property type="evidence" value="ECO:0007669"/>
    <property type="project" value="TreeGrafter"/>
</dbReference>
<keyword evidence="2" id="KW-0812">Transmembrane</keyword>
<protein>
    <submittedName>
        <fullName evidence="3">Uncharacterized protein</fullName>
    </submittedName>
</protein>
<feature type="compositionally biased region" description="Basic and acidic residues" evidence="1">
    <location>
        <begin position="79"/>
        <end position="89"/>
    </location>
</feature>
<evidence type="ECO:0000313" key="3">
    <source>
        <dbReference type="EMBL" id="KAK2813455.1"/>
    </source>
</evidence>
<feature type="region of interest" description="Disordered" evidence="1">
    <location>
        <begin position="209"/>
        <end position="233"/>
    </location>
</feature>
<dbReference type="PANTHER" id="PTHR46875">
    <property type="entry name" value="TUMOR NECROSIS FACTOR RECEPTOR SUPERFAMILY MEMBER 5"/>
    <property type="match status" value="1"/>
</dbReference>
<dbReference type="AlphaFoldDB" id="A0AA88IGB5"/>
<feature type="region of interest" description="Disordered" evidence="1">
    <location>
        <begin position="1"/>
        <end position="31"/>
    </location>
</feature>
<feature type="transmembrane region" description="Helical" evidence="2">
    <location>
        <begin position="529"/>
        <end position="551"/>
    </location>
</feature>
<proteinExistence type="predicted"/>
<dbReference type="Gene3D" id="2.10.50.10">
    <property type="entry name" value="Tumor Necrosis Factor Receptor, subunit A, domain 2"/>
    <property type="match status" value="1"/>
</dbReference>
<keyword evidence="2" id="KW-1133">Transmembrane helix</keyword>
<reference evidence="3" key="1">
    <citation type="submission" date="2023-07" db="EMBL/GenBank/DDBJ databases">
        <title>Chromosome-level Genome Assembly of Striped Snakehead (Channa striata).</title>
        <authorList>
            <person name="Liu H."/>
        </authorList>
    </citation>
    <scope>NUCLEOTIDE SEQUENCE</scope>
    <source>
        <strain evidence="3">Gz</strain>
        <tissue evidence="3">Muscle</tissue>
    </source>
</reference>
<sequence>MRGGELARAEAHKDQTQAHHRDRSSDCDPGPGERGRCRALYGADRLLLIYCESTISVHLSAGLLCDESRSGTLGGHRSLGLDRCGDRTSSRCPPESNFTKPSGASKAASSIRERPPGLAQARSLRAPRIQVRHAGVSASSVGATASVEVTFSKTDAAERSVERSVALSEGVSLARRRQINAKWATPWFRSYEPSSALRQAMEELNATRGGSRISGHLGLRVPRRGTPGSPWTDMSPNVVRSDLALLAAPSDFALLAAPFIRPAYGHVGPMTTLGTQRHTGLLGSETHPFPVPLAPNSVTMVKTYMSMVISLCIATGLGCVRDHQGCCMCSPGYRIKAGGTCQDPKCEPCGLNEYVDDYNRMTICSRQRYCDPNKNFVYRQDETTLHMYHMYSCHGCSSAPVQEIHDQTMRQLYASNLHEELPLCHNAGVFVSHCIPCATPGEEDSTAVLCRDGARPRYLNGKPDWPADYEPTLILYSPNKELECVCKAGFHCSSEECITCIPQDESTTPHAGLHEPADSRGETYSKLTIFFLCALGTFALVLTSGFGLALIRKGGLRGLITDCERGCLVRLSAVGDCANGVMARLTSAPAGPYLDGDEMRGGEPRPRPRRTRIRRKLITAIAVLTVTLVLASAVVAGALYGADRLLLIYCESTISVYTFPLGYSVTSQGVGHSEAIGLSGFLDRCGRQNEFTVPARVKFHKAIRCFKGSKQYKRASAGASSSKESQGSKDSKSGHVGVSASSVGVTASVEVTFSKTDAVERSVERSVALSEKVSVSSSSYQCQVGNAMVSSYEPSSALRQAMEELNADPEGRIEEFLDTWGYGFVSEVEVGGYYSSFEVFSTCNKDAEESLDDAAERCRETGANFKVGVGAGPAREGARPDRDTRGSRTLRGKRVGLHIQRVSHVQIGGTISEERSTGRVRSR</sequence>
<feature type="transmembrane region" description="Helical" evidence="2">
    <location>
        <begin position="617"/>
        <end position="640"/>
    </location>
</feature>
<evidence type="ECO:0000313" key="4">
    <source>
        <dbReference type="Proteomes" id="UP001187415"/>
    </source>
</evidence>
<dbReference type="GO" id="GO:0035631">
    <property type="term" value="C:CD40 receptor complex"/>
    <property type="evidence" value="ECO:0007669"/>
    <property type="project" value="TreeGrafter"/>
</dbReference>
<organism evidence="3 4">
    <name type="scientific">Channa striata</name>
    <name type="common">Snakehead murrel</name>
    <name type="synonym">Ophicephalus striatus</name>
    <dbReference type="NCBI Taxonomy" id="64152"/>
    <lineage>
        <taxon>Eukaryota</taxon>
        <taxon>Metazoa</taxon>
        <taxon>Chordata</taxon>
        <taxon>Craniata</taxon>
        <taxon>Vertebrata</taxon>
        <taxon>Euteleostomi</taxon>
        <taxon>Actinopterygii</taxon>
        <taxon>Neopterygii</taxon>
        <taxon>Teleostei</taxon>
        <taxon>Neoteleostei</taxon>
        <taxon>Acanthomorphata</taxon>
        <taxon>Anabantaria</taxon>
        <taxon>Anabantiformes</taxon>
        <taxon>Channoidei</taxon>
        <taxon>Channidae</taxon>
        <taxon>Channa</taxon>
    </lineage>
</organism>
<keyword evidence="2" id="KW-0472">Membrane</keyword>
<evidence type="ECO:0000256" key="2">
    <source>
        <dbReference type="SAM" id="Phobius"/>
    </source>
</evidence>
<dbReference type="InterPro" id="IPR052135">
    <property type="entry name" value="TNFRSF5"/>
</dbReference>
<dbReference type="EMBL" id="JAUPFM010000093">
    <property type="protein sequence ID" value="KAK2813455.1"/>
    <property type="molecule type" value="Genomic_DNA"/>
</dbReference>
<feature type="region of interest" description="Disordered" evidence="1">
    <location>
        <begin position="869"/>
        <end position="890"/>
    </location>
</feature>
<dbReference type="Proteomes" id="UP001187415">
    <property type="component" value="Unassembled WGS sequence"/>
</dbReference>
<keyword evidence="4" id="KW-1185">Reference proteome</keyword>
<feature type="compositionally biased region" description="Low complexity" evidence="1">
    <location>
        <begin position="716"/>
        <end position="725"/>
    </location>
</feature>
<feature type="compositionally biased region" description="Basic and acidic residues" evidence="1">
    <location>
        <begin position="876"/>
        <end position="886"/>
    </location>
</feature>
<comment type="caution">
    <text evidence="3">The sequence shown here is derived from an EMBL/GenBank/DDBJ whole genome shotgun (WGS) entry which is preliminary data.</text>
</comment>
<gene>
    <name evidence="3" type="ORF">Q5P01_000824</name>
</gene>
<feature type="region of interest" description="Disordered" evidence="1">
    <location>
        <begin position="716"/>
        <end position="736"/>
    </location>
</feature>
<dbReference type="PANTHER" id="PTHR46875:SF3">
    <property type="entry name" value="CD40 MOLECULE, TNF RECEPTOR SUPERFAMILY MEMBER 5"/>
    <property type="match status" value="1"/>
</dbReference>
<dbReference type="GO" id="GO:0002768">
    <property type="term" value="P:immune response-regulating cell surface receptor signaling pathway"/>
    <property type="evidence" value="ECO:0007669"/>
    <property type="project" value="TreeGrafter"/>
</dbReference>
<name>A0AA88IGB5_CHASR</name>
<feature type="region of interest" description="Disordered" evidence="1">
    <location>
        <begin position="76"/>
        <end position="122"/>
    </location>
</feature>
<accession>A0AA88IGB5</accession>